<feature type="transmembrane region" description="Helical" evidence="9">
    <location>
        <begin position="58"/>
        <end position="81"/>
    </location>
</feature>
<evidence type="ECO:0000256" key="6">
    <source>
        <dbReference type="ARBA" id="ARBA00022989"/>
    </source>
</evidence>
<dbReference type="PANTHER" id="PTHR33203:SF26">
    <property type="entry name" value="GLYCINE-RICH PROTEIN-RELATED"/>
    <property type="match status" value="1"/>
</dbReference>
<dbReference type="GO" id="GO:0009791">
    <property type="term" value="P:post-embryonic development"/>
    <property type="evidence" value="ECO:0007669"/>
    <property type="project" value="UniProtKB-ARBA"/>
</dbReference>
<dbReference type="Pfam" id="PF01277">
    <property type="entry name" value="Oleosin"/>
    <property type="match status" value="1"/>
</dbReference>
<keyword evidence="4" id="KW-0551">Lipid droplet</keyword>
<dbReference type="GO" id="GO:0012511">
    <property type="term" value="C:monolayer-surrounded lipid storage body"/>
    <property type="evidence" value="ECO:0007669"/>
    <property type="project" value="InterPro"/>
</dbReference>
<dbReference type="GO" id="GO:0005576">
    <property type="term" value="C:extracellular region"/>
    <property type="evidence" value="ECO:0007669"/>
    <property type="project" value="TreeGrafter"/>
</dbReference>
<feature type="compositionally biased region" description="Low complexity" evidence="8">
    <location>
        <begin position="164"/>
        <end position="178"/>
    </location>
</feature>
<comment type="subcellular location">
    <subcellularLocation>
        <location evidence="2">Lipid droplet</location>
    </subcellularLocation>
    <subcellularLocation>
        <location evidence="1">Membrane</location>
        <topology evidence="1">Multi-pass membrane protein</topology>
    </subcellularLocation>
</comment>
<evidence type="ECO:0000256" key="7">
    <source>
        <dbReference type="ARBA" id="ARBA00023136"/>
    </source>
</evidence>
<dbReference type="AlphaFoldDB" id="A0A8T2DAH1"/>
<dbReference type="InterPro" id="IPR000136">
    <property type="entry name" value="Oleosin"/>
</dbReference>
<dbReference type="PANTHER" id="PTHR33203">
    <property type="entry name" value="OLEOSIN"/>
    <property type="match status" value="1"/>
</dbReference>
<feature type="transmembrane region" description="Helical" evidence="9">
    <location>
        <begin position="32"/>
        <end position="52"/>
    </location>
</feature>
<evidence type="ECO:0000256" key="3">
    <source>
        <dbReference type="ARBA" id="ARBA00010858"/>
    </source>
</evidence>
<evidence type="ECO:0000256" key="5">
    <source>
        <dbReference type="ARBA" id="ARBA00022692"/>
    </source>
</evidence>
<feature type="compositionally biased region" description="Gly residues" evidence="8">
    <location>
        <begin position="203"/>
        <end position="213"/>
    </location>
</feature>
<evidence type="ECO:0000256" key="2">
    <source>
        <dbReference type="ARBA" id="ARBA00004502"/>
    </source>
</evidence>
<accession>A0A8T2DAH1</accession>
<dbReference type="EMBL" id="JAEFBJ010000005">
    <property type="protein sequence ID" value="KAG7608459.1"/>
    <property type="molecule type" value="Genomic_DNA"/>
</dbReference>
<feature type="region of interest" description="Disordered" evidence="8">
    <location>
        <begin position="197"/>
        <end position="232"/>
    </location>
</feature>
<dbReference type="OrthoDB" id="1108307at2759"/>
<keyword evidence="7 9" id="KW-0472">Membrane</keyword>
<protein>
    <submittedName>
        <fullName evidence="10">Oleosin</fullName>
    </submittedName>
</protein>
<feature type="compositionally biased region" description="Low complexity" evidence="8">
    <location>
        <begin position="214"/>
        <end position="232"/>
    </location>
</feature>
<gene>
    <name evidence="10" type="ORF">ISN44_As05g006840</name>
</gene>
<organism evidence="10 11">
    <name type="scientific">Arabidopsis suecica</name>
    <name type="common">Swedish thale-cress</name>
    <name type="synonym">Cardaminopsis suecica</name>
    <dbReference type="NCBI Taxonomy" id="45249"/>
    <lineage>
        <taxon>Eukaryota</taxon>
        <taxon>Viridiplantae</taxon>
        <taxon>Streptophyta</taxon>
        <taxon>Embryophyta</taxon>
        <taxon>Tracheophyta</taxon>
        <taxon>Spermatophyta</taxon>
        <taxon>Magnoliopsida</taxon>
        <taxon>eudicotyledons</taxon>
        <taxon>Gunneridae</taxon>
        <taxon>Pentapetalae</taxon>
        <taxon>rosids</taxon>
        <taxon>malvids</taxon>
        <taxon>Brassicales</taxon>
        <taxon>Brassicaceae</taxon>
        <taxon>Camelineae</taxon>
        <taxon>Arabidopsis</taxon>
    </lineage>
</organism>
<evidence type="ECO:0000256" key="4">
    <source>
        <dbReference type="ARBA" id="ARBA00022677"/>
    </source>
</evidence>
<feature type="region of interest" description="Disordered" evidence="8">
    <location>
        <begin position="147"/>
        <end position="178"/>
    </location>
</feature>
<dbReference type="GO" id="GO:0016020">
    <property type="term" value="C:membrane"/>
    <property type="evidence" value="ECO:0007669"/>
    <property type="project" value="UniProtKB-SubCell"/>
</dbReference>
<keyword evidence="5 9" id="KW-0812">Transmembrane</keyword>
<dbReference type="GO" id="GO:0019915">
    <property type="term" value="P:lipid storage"/>
    <property type="evidence" value="ECO:0007669"/>
    <property type="project" value="TreeGrafter"/>
</dbReference>
<name>A0A8T2DAH1_ARASU</name>
<evidence type="ECO:0000313" key="11">
    <source>
        <dbReference type="Proteomes" id="UP000694251"/>
    </source>
</evidence>
<feature type="transmembrane region" description="Helical" evidence="9">
    <location>
        <begin position="6"/>
        <end position="27"/>
    </location>
</feature>
<dbReference type="GO" id="GO:0048608">
    <property type="term" value="P:reproductive structure development"/>
    <property type="evidence" value="ECO:0007669"/>
    <property type="project" value="UniProtKB-ARBA"/>
</dbReference>
<evidence type="ECO:0000256" key="9">
    <source>
        <dbReference type="SAM" id="Phobius"/>
    </source>
</evidence>
<dbReference type="Proteomes" id="UP000694251">
    <property type="component" value="Chromosome 5"/>
</dbReference>
<comment type="similarity">
    <text evidence="3">Belongs to the oleosin family.</text>
</comment>
<evidence type="ECO:0000256" key="8">
    <source>
        <dbReference type="SAM" id="MobiDB-lite"/>
    </source>
</evidence>
<proteinExistence type="inferred from homology"/>
<keyword evidence="11" id="KW-1185">Reference proteome</keyword>
<sequence>MFSFLIFLLEVYKVVIALVASIVFFVFSGLTLAGTAVGLTVTTPLFIIFSPILVPATIAITLLTTGFTTGAALGATAIALIRRGMGVKSKNNIPAIGAPPTMFAQFSLTPKINYEGTFKGSWGGTSSPQATPNFSYGGTWTANWGGRSFTGKFGDQSGGGSTAGGSTPEAAGAGAGADAAGAGAAAGAAAAAVPGLGAASAGAGPGAGAGAGAGTPAPAPTGKAGKAGSKKK</sequence>
<evidence type="ECO:0000313" key="10">
    <source>
        <dbReference type="EMBL" id="KAG7608459.1"/>
    </source>
</evidence>
<reference evidence="10 11" key="1">
    <citation type="submission" date="2020-12" db="EMBL/GenBank/DDBJ databases">
        <title>Concerted genomic and epigenomic changes stabilize Arabidopsis allopolyploids.</title>
        <authorList>
            <person name="Chen Z."/>
        </authorList>
    </citation>
    <scope>NUCLEOTIDE SEQUENCE [LARGE SCALE GENOMIC DNA]</scope>
    <source>
        <strain evidence="10">As9502</strain>
        <tissue evidence="10">Leaf</tissue>
    </source>
</reference>
<keyword evidence="6 9" id="KW-1133">Transmembrane helix</keyword>
<comment type="caution">
    <text evidence="10">The sequence shown here is derived from an EMBL/GenBank/DDBJ whole genome shotgun (WGS) entry which is preliminary data.</text>
</comment>
<evidence type="ECO:0000256" key="1">
    <source>
        <dbReference type="ARBA" id="ARBA00004141"/>
    </source>
</evidence>